<dbReference type="Proteomes" id="UP000034036">
    <property type="component" value="Unassembled WGS sequence"/>
</dbReference>
<dbReference type="EMBL" id="LCDF01000008">
    <property type="protein sequence ID" value="KKS48473.1"/>
    <property type="molecule type" value="Genomic_DNA"/>
</dbReference>
<keyword evidence="1" id="KW-0472">Membrane</keyword>
<protein>
    <submittedName>
        <fullName evidence="2">Uncharacterized protein</fullName>
    </submittedName>
</protein>
<name>A0A0G1CFW9_9BACT</name>
<gene>
    <name evidence="2" type="ORF">UV11_C0008G0012</name>
</gene>
<accession>A0A0G1CFW9</accession>
<dbReference type="STRING" id="1618659.UV11_C0008G0012"/>
<sequence>MVILSEAFMENNKSQIARELWKRINKRIEEILDYKSAPSEDKLKRIVKNLNHAKNYFNDNSFEFSDNFREKFRKLYYEGVQAGLFLKGNLTELYLLKDDIEKDVYKNVLTTDKQKAVIISFYHLGNMVLFFFLLRYLNLL</sequence>
<evidence type="ECO:0000313" key="3">
    <source>
        <dbReference type="Proteomes" id="UP000034036"/>
    </source>
</evidence>
<dbReference type="AlphaFoldDB" id="A0A0G1CFW9"/>
<evidence type="ECO:0000256" key="1">
    <source>
        <dbReference type="SAM" id="Phobius"/>
    </source>
</evidence>
<evidence type="ECO:0000313" key="2">
    <source>
        <dbReference type="EMBL" id="KKS48473.1"/>
    </source>
</evidence>
<reference evidence="2 3" key="1">
    <citation type="journal article" date="2015" name="Nature">
        <title>rRNA introns, odd ribosomes, and small enigmatic genomes across a large radiation of phyla.</title>
        <authorList>
            <person name="Brown C.T."/>
            <person name="Hug L.A."/>
            <person name="Thomas B.C."/>
            <person name="Sharon I."/>
            <person name="Castelle C.J."/>
            <person name="Singh A."/>
            <person name="Wilkins M.J."/>
            <person name="Williams K.H."/>
            <person name="Banfield J.F."/>
        </authorList>
    </citation>
    <scope>NUCLEOTIDE SEQUENCE [LARGE SCALE GENOMIC DNA]</scope>
</reference>
<feature type="transmembrane region" description="Helical" evidence="1">
    <location>
        <begin position="116"/>
        <end position="137"/>
    </location>
</feature>
<proteinExistence type="predicted"/>
<organism evidence="2 3">
    <name type="scientific">Candidatus Giovannonibacteria bacterium GW2011_GWF2_42_19</name>
    <dbReference type="NCBI Taxonomy" id="1618659"/>
    <lineage>
        <taxon>Bacteria</taxon>
        <taxon>Candidatus Giovannoniibacteriota</taxon>
    </lineage>
</organism>
<keyword evidence="1" id="KW-0812">Transmembrane</keyword>
<comment type="caution">
    <text evidence="2">The sequence shown here is derived from an EMBL/GenBank/DDBJ whole genome shotgun (WGS) entry which is preliminary data.</text>
</comment>
<keyword evidence="1" id="KW-1133">Transmembrane helix</keyword>